<protein>
    <submittedName>
        <fullName evidence="1">Uncharacterized protein</fullName>
    </submittedName>
</protein>
<comment type="caution">
    <text evidence="1">The sequence shown here is derived from an EMBL/GenBank/DDBJ whole genome shotgun (WGS) entry which is preliminary data.</text>
</comment>
<gene>
    <name evidence="1" type="ORF">DC3_27820</name>
</gene>
<organism evidence="1 2">
    <name type="scientific">Deinococcus cellulosilyticus (strain DSM 18568 / NBRC 106333 / KACC 11606 / 5516J-15)</name>
    <dbReference type="NCBI Taxonomy" id="1223518"/>
    <lineage>
        <taxon>Bacteria</taxon>
        <taxon>Thermotogati</taxon>
        <taxon>Deinococcota</taxon>
        <taxon>Deinococci</taxon>
        <taxon>Deinococcales</taxon>
        <taxon>Deinococcaceae</taxon>
        <taxon>Deinococcus</taxon>
    </lineage>
</organism>
<dbReference type="Proteomes" id="UP000321306">
    <property type="component" value="Unassembled WGS sequence"/>
</dbReference>
<proteinExistence type="predicted"/>
<accession>A0A511N3T0</accession>
<reference evidence="1 2" key="1">
    <citation type="submission" date="2019-07" db="EMBL/GenBank/DDBJ databases">
        <title>Whole genome shotgun sequence of Deinococcus cellulosilyticus NBRC 106333.</title>
        <authorList>
            <person name="Hosoyama A."/>
            <person name="Uohara A."/>
            <person name="Ohji S."/>
            <person name="Ichikawa N."/>
        </authorList>
    </citation>
    <scope>NUCLEOTIDE SEQUENCE [LARGE SCALE GENOMIC DNA]</scope>
    <source>
        <strain evidence="1 2">NBRC 106333</strain>
    </source>
</reference>
<name>A0A511N3T0_DEIC1</name>
<dbReference type="EMBL" id="BJXB01000012">
    <property type="protein sequence ID" value="GEM47147.1"/>
    <property type="molecule type" value="Genomic_DNA"/>
</dbReference>
<keyword evidence="2" id="KW-1185">Reference proteome</keyword>
<evidence type="ECO:0000313" key="1">
    <source>
        <dbReference type="EMBL" id="GEM47147.1"/>
    </source>
</evidence>
<sequence length="78" mass="8398">MVGFDDHGFHGAFDGAFRVLGVGAGHGNPPVSDAAWGLLDLAPAPELQYRAFMQLSQVLTKMKRSHKNVTIASSKRMS</sequence>
<evidence type="ECO:0000313" key="2">
    <source>
        <dbReference type="Proteomes" id="UP000321306"/>
    </source>
</evidence>
<dbReference type="AlphaFoldDB" id="A0A511N3T0"/>